<reference evidence="10" key="1">
    <citation type="submission" date="2017-09" db="EMBL/GenBank/DDBJ databases">
        <title>Metaegenomics of thermophilic ammonia-oxidizing enrichment culture.</title>
        <authorList>
            <person name="Kato S."/>
            <person name="Suzuki K."/>
        </authorList>
    </citation>
    <scope>NUCLEOTIDE SEQUENCE [LARGE SCALE GENOMIC DNA]</scope>
</reference>
<dbReference type="GO" id="GO:0005886">
    <property type="term" value="C:plasma membrane"/>
    <property type="evidence" value="ECO:0007669"/>
    <property type="project" value="UniProtKB-SubCell"/>
</dbReference>
<keyword evidence="8" id="KW-1003">Cell membrane</keyword>
<organism evidence="9 10">
    <name type="scientific">Candidatus Fervidibacter japonicus</name>
    <dbReference type="NCBI Taxonomy" id="2035412"/>
    <lineage>
        <taxon>Bacteria</taxon>
        <taxon>Candidatus Fervidibacterota</taxon>
        <taxon>Candidatus Fervidibacter</taxon>
    </lineage>
</organism>
<keyword evidence="2 8" id="KW-0813">Transport</keyword>
<dbReference type="NCBIfam" id="TIGR00964">
    <property type="entry name" value="secE_bact"/>
    <property type="match status" value="1"/>
</dbReference>
<gene>
    <name evidence="8 9" type="primary">secE</name>
    <name evidence="9" type="ORF">HRbin17_00789</name>
</gene>
<evidence type="ECO:0000256" key="2">
    <source>
        <dbReference type="ARBA" id="ARBA00022448"/>
    </source>
</evidence>
<comment type="function">
    <text evidence="8">Essential subunit of the Sec protein translocation channel SecYEG. Clamps together the 2 halves of SecY. May contact the channel plug during translocation.</text>
</comment>
<dbReference type="GO" id="GO:0006605">
    <property type="term" value="P:protein targeting"/>
    <property type="evidence" value="ECO:0007669"/>
    <property type="project" value="UniProtKB-UniRule"/>
</dbReference>
<accession>A0A2H5XAZ9</accession>
<evidence type="ECO:0000256" key="6">
    <source>
        <dbReference type="ARBA" id="ARBA00023010"/>
    </source>
</evidence>
<keyword evidence="5 8" id="KW-1133">Transmembrane helix</keyword>
<name>A0A2H5XAZ9_9BACT</name>
<dbReference type="GO" id="GO:0065002">
    <property type="term" value="P:intracellular protein transmembrane transport"/>
    <property type="evidence" value="ECO:0007669"/>
    <property type="project" value="UniProtKB-UniRule"/>
</dbReference>
<evidence type="ECO:0000256" key="5">
    <source>
        <dbReference type="ARBA" id="ARBA00022989"/>
    </source>
</evidence>
<protein>
    <recommendedName>
        <fullName evidence="8">Protein translocase subunit SecE</fullName>
    </recommendedName>
</protein>
<keyword evidence="3 8" id="KW-0812">Transmembrane</keyword>
<evidence type="ECO:0000256" key="7">
    <source>
        <dbReference type="ARBA" id="ARBA00023136"/>
    </source>
</evidence>
<dbReference type="GO" id="GO:0043952">
    <property type="term" value="P:protein transport by the Sec complex"/>
    <property type="evidence" value="ECO:0007669"/>
    <property type="project" value="UniProtKB-UniRule"/>
</dbReference>
<sequence length="84" mass="9924">MLRMRTAQQTLERRRVILPREGNLFERLRQFLQECWAELKLAQRPTRKEVVSYSLAVLTVVVASALYLATLDVLLARLLAWFHR</sequence>
<comment type="caution">
    <text evidence="9">The sequence shown here is derived from an EMBL/GenBank/DDBJ whole genome shotgun (WGS) entry which is preliminary data.</text>
</comment>
<dbReference type="InterPro" id="IPR038379">
    <property type="entry name" value="SecE_sf"/>
</dbReference>
<dbReference type="GO" id="GO:0008320">
    <property type="term" value="F:protein transmembrane transporter activity"/>
    <property type="evidence" value="ECO:0007669"/>
    <property type="project" value="UniProtKB-UniRule"/>
</dbReference>
<evidence type="ECO:0000256" key="3">
    <source>
        <dbReference type="ARBA" id="ARBA00022692"/>
    </source>
</evidence>
<evidence type="ECO:0000256" key="8">
    <source>
        <dbReference type="HAMAP-Rule" id="MF_00422"/>
    </source>
</evidence>
<evidence type="ECO:0000256" key="1">
    <source>
        <dbReference type="ARBA" id="ARBA00004370"/>
    </source>
</evidence>
<comment type="similarity">
    <text evidence="8">Belongs to the SecE/SEC61-gamma family.</text>
</comment>
<proteinExistence type="inferred from homology"/>
<dbReference type="InterPro" id="IPR001901">
    <property type="entry name" value="Translocase_SecE/Sec61-g"/>
</dbReference>
<dbReference type="HAMAP" id="MF_00422">
    <property type="entry name" value="SecE"/>
    <property type="match status" value="1"/>
</dbReference>
<evidence type="ECO:0000313" key="10">
    <source>
        <dbReference type="Proteomes" id="UP000236173"/>
    </source>
</evidence>
<dbReference type="AlphaFoldDB" id="A0A2H5XAZ9"/>
<evidence type="ECO:0000313" key="9">
    <source>
        <dbReference type="EMBL" id="GBC98287.1"/>
    </source>
</evidence>
<keyword evidence="7 8" id="KW-0472">Membrane</keyword>
<dbReference type="InterPro" id="IPR005807">
    <property type="entry name" value="SecE_bac"/>
</dbReference>
<evidence type="ECO:0000256" key="4">
    <source>
        <dbReference type="ARBA" id="ARBA00022927"/>
    </source>
</evidence>
<comment type="subunit">
    <text evidence="8">Component of the Sec protein translocase complex. Heterotrimer consisting of SecY, SecE and SecG subunits. The heterotrimers can form oligomers, although 1 heterotrimer is thought to be able to translocate proteins. Interacts with the ribosome. Interacts with SecDF, and other proteins may be involved. Interacts with SecA.</text>
</comment>
<dbReference type="EMBL" id="BEHT01000008">
    <property type="protein sequence ID" value="GBC98287.1"/>
    <property type="molecule type" value="Genomic_DNA"/>
</dbReference>
<dbReference type="Proteomes" id="UP000236173">
    <property type="component" value="Unassembled WGS sequence"/>
</dbReference>
<comment type="subcellular location">
    <subcellularLocation>
        <location evidence="8">Cell membrane</location>
        <topology evidence="8">Single-pass membrane protein</topology>
    </subcellularLocation>
    <subcellularLocation>
        <location evidence="1">Membrane</location>
    </subcellularLocation>
</comment>
<keyword evidence="4 8" id="KW-0653">Protein transport</keyword>
<keyword evidence="6 8" id="KW-0811">Translocation</keyword>
<dbReference type="GO" id="GO:0009306">
    <property type="term" value="P:protein secretion"/>
    <property type="evidence" value="ECO:0007669"/>
    <property type="project" value="UniProtKB-UniRule"/>
</dbReference>
<feature type="transmembrane region" description="Helical" evidence="8">
    <location>
        <begin position="50"/>
        <end position="69"/>
    </location>
</feature>
<dbReference type="Pfam" id="PF00584">
    <property type="entry name" value="SecE"/>
    <property type="match status" value="1"/>
</dbReference>
<dbReference type="Gene3D" id="1.20.5.1030">
    <property type="entry name" value="Preprotein translocase secy subunit"/>
    <property type="match status" value="1"/>
</dbReference>